<evidence type="ECO:0000313" key="6">
    <source>
        <dbReference type="Proteomes" id="UP001153069"/>
    </source>
</evidence>
<evidence type="ECO:0000313" key="5">
    <source>
        <dbReference type="EMBL" id="CAB9501328.1"/>
    </source>
</evidence>
<proteinExistence type="predicted"/>
<dbReference type="GO" id="GO:0008270">
    <property type="term" value="F:zinc ion binding"/>
    <property type="evidence" value="ECO:0007669"/>
    <property type="project" value="UniProtKB-KW"/>
</dbReference>
<evidence type="ECO:0000256" key="3">
    <source>
        <dbReference type="ARBA" id="ARBA00022833"/>
    </source>
</evidence>
<reference evidence="5" key="1">
    <citation type="submission" date="2020-06" db="EMBL/GenBank/DDBJ databases">
        <authorList>
            <consortium name="Plant Systems Biology data submission"/>
        </authorList>
    </citation>
    <scope>NUCLEOTIDE SEQUENCE</scope>
    <source>
        <strain evidence="5">D6</strain>
    </source>
</reference>
<keyword evidence="2" id="KW-0863">Zinc-finger</keyword>
<evidence type="ECO:0000259" key="4">
    <source>
        <dbReference type="SMART" id="SM00547"/>
    </source>
</evidence>
<dbReference type="AlphaFoldDB" id="A0A9N8H925"/>
<dbReference type="EMBL" id="CAICTM010000104">
    <property type="protein sequence ID" value="CAB9501328.1"/>
    <property type="molecule type" value="Genomic_DNA"/>
</dbReference>
<comment type="caution">
    <text evidence="5">The sequence shown here is derived from an EMBL/GenBank/DDBJ whole genome shotgun (WGS) entry which is preliminary data.</text>
</comment>
<feature type="domain" description="RanBP2-type" evidence="4">
    <location>
        <begin position="195"/>
        <end position="219"/>
    </location>
</feature>
<keyword evidence="1" id="KW-0479">Metal-binding</keyword>
<dbReference type="SMART" id="SM00547">
    <property type="entry name" value="ZnF_RBZ"/>
    <property type="match status" value="2"/>
</dbReference>
<sequence length="512" mass="56258">MNDNDFEMIDALVCESPGKDQLVNQMSSEMATLDVADDDDGSFSMISSVVPVEGSRGNHNHNDDHCPQKFEKDMSTDDGGDEKSFASWSHINSLVSEIRVNNIGVPSAGSKIILQDMVSLDDTNAVCRMVGHGCSDESSVVSELTTNLIAVEKDSEPKPLACPKCYLISSGNGMVRCRACGGSMVDKILEQVRMELLPCPHCTFCNPLHAAICECCGGSVQSVVTTPTSSPDEELALQLQMQESDPYSEDDPQLAQMLQLQEMDTRGCPQCTFLNRATSKLCECCGADLYCHSDELFMDSSLVDVPMTRTEWFMESLAGFVLEVHRGGSKVQACSGTAYQNFLEGFLQQYVDKARLDGRTNLVLVYHFGGRDIVTMQKEGLHPSAIVSRNLEAAYTNPGLDRPTTTRRQRQKTISATLKPIDEDDSALPKGHRGWIVATLESPEGSPDGRAVHVSSLSATVYRIPREQRALPLVYFDPGLRNDDVIRKLLNGLYRICSGALNNKRNQCWMAT</sequence>
<dbReference type="Proteomes" id="UP001153069">
    <property type="component" value="Unassembled WGS sequence"/>
</dbReference>
<accession>A0A9N8H925</accession>
<name>A0A9N8H925_9STRA</name>
<keyword evidence="6" id="KW-1185">Reference proteome</keyword>
<protein>
    <recommendedName>
        <fullName evidence="4">RanBP2-type domain-containing protein</fullName>
    </recommendedName>
</protein>
<keyword evidence="3" id="KW-0862">Zinc</keyword>
<evidence type="ECO:0000256" key="1">
    <source>
        <dbReference type="ARBA" id="ARBA00022723"/>
    </source>
</evidence>
<gene>
    <name evidence="5" type="ORF">SEMRO_105_G053300.1</name>
</gene>
<evidence type="ECO:0000256" key="2">
    <source>
        <dbReference type="ARBA" id="ARBA00022771"/>
    </source>
</evidence>
<feature type="domain" description="RanBP2-type" evidence="4">
    <location>
        <begin position="268"/>
        <end position="288"/>
    </location>
</feature>
<dbReference type="InterPro" id="IPR001876">
    <property type="entry name" value="Znf_RanBP2"/>
</dbReference>
<organism evidence="5 6">
    <name type="scientific">Seminavis robusta</name>
    <dbReference type="NCBI Taxonomy" id="568900"/>
    <lineage>
        <taxon>Eukaryota</taxon>
        <taxon>Sar</taxon>
        <taxon>Stramenopiles</taxon>
        <taxon>Ochrophyta</taxon>
        <taxon>Bacillariophyta</taxon>
        <taxon>Bacillariophyceae</taxon>
        <taxon>Bacillariophycidae</taxon>
        <taxon>Naviculales</taxon>
        <taxon>Naviculaceae</taxon>
        <taxon>Seminavis</taxon>
    </lineage>
</organism>